<dbReference type="EMBL" id="JANEYF010003969">
    <property type="protein sequence ID" value="KAJ8932797.1"/>
    <property type="molecule type" value="Genomic_DNA"/>
</dbReference>
<proteinExistence type="predicted"/>
<name>A0AAV8X2K2_9CUCU</name>
<evidence type="ECO:0000313" key="1">
    <source>
        <dbReference type="EMBL" id="KAJ8932797.1"/>
    </source>
</evidence>
<reference evidence="1" key="1">
    <citation type="journal article" date="2023" name="Insect Mol. Biol.">
        <title>Genome sequencing provides insights into the evolution of gene families encoding plant cell wall-degrading enzymes in longhorned beetles.</title>
        <authorList>
            <person name="Shin N.R."/>
            <person name="Okamura Y."/>
            <person name="Kirsch R."/>
            <person name="Pauchet Y."/>
        </authorList>
    </citation>
    <scope>NUCLEOTIDE SEQUENCE</scope>
    <source>
        <strain evidence="1">RBIC_L_NR</strain>
    </source>
</reference>
<evidence type="ECO:0000313" key="2">
    <source>
        <dbReference type="Proteomes" id="UP001162156"/>
    </source>
</evidence>
<sequence>MAHNKSQNYYELSTSSELIISNSLSLLLFFRSTGAPETADFNTFETRELPSVAKLLKTPLNPAAGVWPLWLASIASIENRKPLIS</sequence>
<dbReference type="Proteomes" id="UP001162156">
    <property type="component" value="Unassembled WGS sequence"/>
</dbReference>
<accession>A0AAV8X2K2</accession>
<organism evidence="1 2">
    <name type="scientific">Rhamnusium bicolor</name>
    <dbReference type="NCBI Taxonomy" id="1586634"/>
    <lineage>
        <taxon>Eukaryota</taxon>
        <taxon>Metazoa</taxon>
        <taxon>Ecdysozoa</taxon>
        <taxon>Arthropoda</taxon>
        <taxon>Hexapoda</taxon>
        <taxon>Insecta</taxon>
        <taxon>Pterygota</taxon>
        <taxon>Neoptera</taxon>
        <taxon>Endopterygota</taxon>
        <taxon>Coleoptera</taxon>
        <taxon>Polyphaga</taxon>
        <taxon>Cucujiformia</taxon>
        <taxon>Chrysomeloidea</taxon>
        <taxon>Cerambycidae</taxon>
        <taxon>Lepturinae</taxon>
        <taxon>Rhagiini</taxon>
        <taxon>Rhamnusium</taxon>
    </lineage>
</organism>
<comment type="caution">
    <text evidence="1">The sequence shown here is derived from an EMBL/GenBank/DDBJ whole genome shotgun (WGS) entry which is preliminary data.</text>
</comment>
<gene>
    <name evidence="1" type="ORF">NQ314_014501</name>
</gene>
<keyword evidence="2" id="KW-1185">Reference proteome</keyword>
<protein>
    <submittedName>
        <fullName evidence="1">Uncharacterized protein</fullName>
    </submittedName>
</protein>
<dbReference type="AlphaFoldDB" id="A0AAV8X2K2"/>